<dbReference type="RefSeq" id="WP_066420947.1">
    <property type="nucleotide sequence ID" value="NZ_CP018866.1"/>
</dbReference>
<keyword evidence="2" id="KW-1185">Reference proteome</keyword>
<gene>
    <name evidence="1" type="ORF">BC6307_18655</name>
</gene>
<dbReference type="PANTHER" id="PTHR39179">
    <property type="entry name" value="SPORE COAT PROTEIN I"/>
    <property type="match status" value="1"/>
</dbReference>
<keyword evidence="1" id="KW-0167">Capsid protein</keyword>
<sequence>MKHAIYDQYGIRMERKISFRYYDAFWANRVLYVVTPVSHLEQDELKELQALSEFMIHRQKDIYVSSFVKNKQNEFCCEIEGKNIAIFRIPYQNEATRNLPLGSDLATFHTRSRSYPAKVTAINRIGQWKSLWEKRIDQMESYYYQKVRSNPTDLFDQLFVESFPYYLGLAENAIQYLVDAEMDDRPQPIDAAAICHQRFSTNSWQQQQYAKLPIDWVMDHASRDLAEWIRTECMTSTRSIPNTVQHFIREYESVARLSSFSWRLLYARLIFPIHYLECIENYYTVGHTGNKRAHEDHLKEVLNRSDYYEHFLHSFFDISKVPTRALKIPVLDWI</sequence>
<accession>A0A223KUV8</accession>
<dbReference type="AlphaFoldDB" id="A0A223KUV8"/>
<reference evidence="1 2" key="1">
    <citation type="submission" date="2016-12" db="EMBL/GenBank/DDBJ databases">
        <title>The whole genome sequencing and assembly of Bacillus cohnii DSM 6307T strain.</title>
        <authorList>
            <person name="Lee Y.-J."/>
            <person name="Yi H."/>
            <person name="Bahn Y.-S."/>
            <person name="Kim J.F."/>
            <person name="Lee D.-W."/>
        </authorList>
    </citation>
    <scope>NUCLEOTIDE SEQUENCE [LARGE SCALE GENOMIC DNA]</scope>
    <source>
        <strain evidence="1 2">DSM 6307</strain>
    </source>
</reference>
<proteinExistence type="predicted"/>
<name>A0A223KUV8_9BACI</name>
<dbReference type="STRING" id="1314751.GCA_001591425_04583"/>
<evidence type="ECO:0000313" key="1">
    <source>
        <dbReference type="EMBL" id="AST93137.1"/>
    </source>
</evidence>
<organism evidence="1 2">
    <name type="scientific">Sutcliffiella cohnii</name>
    <dbReference type="NCBI Taxonomy" id="33932"/>
    <lineage>
        <taxon>Bacteria</taxon>
        <taxon>Bacillati</taxon>
        <taxon>Bacillota</taxon>
        <taxon>Bacilli</taxon>
        <taxon>Bacillales</taxon>
        <taxon>Bacillaceae</taxon>
        <taxon>Sutcliffiella</taxon>
    </lineage>
</organism>
<dbReference type="Proteomes" id="UP000215224">
    <property type="component" value="Chromosome"/>
</dbReference>
<dbReference type="SUPFAM" id="SSF56112">
    <property type="entry name" value="Protein kinase-like (PK-like)"/>
    <property type="match status" value="1"/>
</dbReference>
<dbReference type="KEGG" id="bcoh:BC6307_18655"/>
<dbReference type="GO" id="GO:0042601">
    <property type="term" value="C:endospore-forming forespore"/>
    <property type="evidence" value="ECO:0007669"/>
    <property type="project" value="TreeGrafter"/>
</dbReference>
<dbReference type="NCBIfam" id="TIGR02905">
    <property type="entry name" value="spore_yutH"/>
    <property type="match status" value="1"/>
</dbReference>
<dbReference type="EMBL" id="CP018866">
    <property type="protein sequence ID" value="AST93137.1"/>
    <property type="molecule type" value="Genomic_DNA"/>
</dbReference>
<dbReference type="Gene3D" id="3.90.1200.10">
    <property type="match status" value="1"/>
</dbReference>
<keyword evidence="1" id="KW-0946">Virion</keyword>
<dbReference type="InterPro" id="IPR047175">
    <property type="entry name" value="CotS-like"/>
</dbReference>
<dbReference type="InterPro" id="IPR014254">
    <property type="entry name" value="Spore_coat_YutH"/>
</dbReference>
<dbReference type="InterPro" id="IPR011009">
    <property type="entry name" value="Kinase-like_dom_sf"/>
</dbReference>
<dbReference type="PANTHER" id="PTHR39179:SF2">
    <property type="entry name" value="ENDOSPORE COAT-ASSOCIATED PROTEIN YUTH"/>
    <property type="match status" value="1"/>
</dbReference>
<protein>
    <submittedName>
        <fullName evidence="1">Spore coat protein YutH</fullName>
    </submittedName>
</protein>
<evidence type="ECO:0000313" key="2">
    <source>
        <dbReference type="Proteomes" id="UP000215224"/>
    </source>
</evidence>